<proteinExistence type="predicted"/>
<evidence type="ECO:0000313" key="1">
    <source>
        <dbReference type="EMBL" id="KIG19417.1"/>
    </source>
</evidence>
<protein>
    <submittedName>
        <fullName evidence="1">Uncharacterized protein</fullName>
    </submittedName>
</protein>
<sequence>MDHRARMRTLAASWRHAWVIVTTPTRSSIAWFIVLERR</sequence>
<organism evidence="1 2">
    <name type="scientific">Enhygromyxa salina</name>
    <dbReference type="NCBI Taxonomy" id="215803"/>
    <lineage>
        <taxon>Bacteria</taxon>
        <taxon>Pseudomonadati</taxon>
        <taxon>Myxococcota</taxon>
        <taxon>Polyangia</taxon>
        <taxon>Nannocystales</taxon>
        <taxon>Nannocystaceae</taxon>
        <taxon>Enhygromyxa</taxon>
    </lineage>
</organism>
<evidence type="ECO:0000313" key="2">
    <source>
        <dbReference type="Proteomes" id="UP000031599"/>
    </source>
</evidence>
<dbReference type="Proteomes" id="UP000031599">
    <property type="component" value="Unassembled WGS sequence"/>
</dbReference>
<reference evidence="1 2" key="1">
    <citation type="submission" date="2014-12" db="EMBL/GenBank/DDBJ databases">
        <title>Genome assembly of Enhygromyxa salina DSM 15201.</title>
        <authorList>
            <person name="Sharma G."/>
            <person name="Subramanian S."/>
        </authorList>
    </citation>
    <scope>NUCLEOTIDE SEQUENCE [LARGE SCALE GENOMIC DNA]</scope>
    <source>
        <strain evidence="1 2">DSM 15201</strain>
    </source>
</reference>
<dbReference type="AlphaFoldDB" id="A0A0C2DIC5"/>
<dbReference type="EMBL" id="JMCC02000002">
    <property type="protein sequence ID" value="KIG19417.1"/>
    <property type="molecule type" value="Genomic_DNA"/>
</dbReference>
<name>A0A0C2DIC5_9BACT</name>
<comment type="caution">
    <text evidence="1">The sequence shown here is derived from an EMBL/GenBank/DDBJ whole genome shotgun (WGS) entry which is preliminary data.</text>
</comment>
<gene>
    <name evidence="1" type="ORF">DB30_02698</name>
</gene>
<accession>A0A0C2DIC5</accession>